<keyword evidence="4" id="KW-1185">Reference proteome</keyword>
<evidence type="ECO:0000313" key="4">
    <source>
        <dbReference type="Proteomes" id="UP000324585"/>
    </source>
</evidence>
<gene>
    <name evidence="3" type="ORF">FVE85_0144</name>
</gene>
<dbReference type="Proteomes" id="UP000324585">
    <property type="component" value="Unassembled WGS sequence"/>
</dbReference>
<comment type="caution">
    <text evidence="3">The sequence shown here is derived from an EMBL/GenBank/DDBJ whole genome shotgun (WGS) entry which is preliminary data.</text>
</comment>
<sequence>MCGNGAVQTPRRAHCVLVVLLLWAVWASRLHAFRVTCDSGVRTQVHMEASNGPSAFLAFNMPLDELVAKQVIERLAVARASALVVVERGDVDSHGHVLRLLVRAGHHLCMKNIPALVGVHATAESLAQALDTEMGFLDAPLNKLPQFVRDQHRSYGAEFLNASQAAGTFAVDLDTPVPGVLFVNDDALESAESGALQGKRTGIEPFLDSEQLHCLYDRIGCDQVARMELYYLNCQRLRAEFYRRERVDLWKYASRRGRYRGEEPQVAGPVEAKVQDIIAQNRMRINIAHERIKQGALLREVMLTLYTLSDQQLRGDYMRALDYEMERLDRRIIRGIFALGVLLLALATYSLLRFPPTGFGLSRKFVEFNKSA</sequence>
<feature type="signal peptide" evidence="2">
    <location>
        <begin position="1"/>
        <end position="32"/>
    </location>
</feature>
<evidence type="ECO:0000313" key="3">
    <source>
        <dbReference type="EMBL" id="KAA8496415.1"/>
    </source>
</evidence>
<feature type="chain" id="PRO_5023876213" evidence="2">
    <location>
        <begin position="33"/>
        <end position="372"/>
    </location>
</feature>
<dbReference type="EMBL" id="VRMN01000002">
    <property type="protein sequence ID" value="KAA8496415.1"/>
    <property type="molecule type" value="Genomic_DNA"/>
</dbReference>
<accession>A0A5J4YZ67</accession>
<keyword evidence="1" id="KW-1133">Transmembrane helix</keyword>
<keyword evidence="1" id="KW-0812">Transmembrane</keyword>
<evidence type="ECO:0000256" key="1">
    <source>
        <dbReference type="SAM" id="Phobius"/>
    </source>
</evidence>
<protein>
    <submittedName>
        <fullName evidence="3">Uncharacterized protein</fullName>
    </submittedName>
</protein>
<keyword evidence="2" id="KW-0732">Signal</keyword>
<keyword evidence="1" id="KW-0472">Membrane</keyword>
<dbReference type="AlphaFoldDB" id="A0A5J4YZ67"/>
<proteinExistence type="predicted"/>
<organism evidence="3 4">
    <name type="scientific">Porphyridium purpureum</name>
    <name type="common">Red alga</name>
    <name type="synonym">Porphyridium cruentum</name>
    <dbReference type="NCBI Taxonomy" id="35688"/>
    <lineage>
        <taxon>Eukaryota</taxon>
        <taxon>Rhodophyta</taxon>
        <taxon>Bangiophyceae</taxon>
        <taxon>Porphyridiales</taxon>
        <taxon>Porphyridiaceae</taxon>
        <taxon>Porphyridium</taxon>
    </lineage>
</organism>
<feature type="transmembrane region" description="Helical" evidence="1">
    <location>
        <begin position="332"/>
        <end position="352"/>
    </location>
</feature>
<reference evidence="4" key="1">
    <citation type="journal article" date="2019" name="Nat. Commun.">
        <title>Expansion of phycobilisome linker gene families in mesophilic red algae.</title>
        <authorList>
            <person name="Lee J."/>
            <person name="Kim D."/>
            <person name="Bhattacharya D."/>
            <person name="Yoon H.S."/>
        </authorList>
    </citation>
    <scope>NUCLEOTIDE SEQUENCE [LARGE SCALE GENOMIC DNA]</scope>
    <source>
        <strain evidence="4">CCMP 1328</strain>
    </source>
</reference>
<name>A0A5J4YZ67_PORPP</name>
<dbReference type="OrthoDB" id="10636405at2759"/>
<evidence type="ECO:0000256" key="2">
    <source>
        <dbReference type="SAM" id="SignalP"/>
    </source>
</evidence>